<dbReference type="GO" id="GO:0005886">
    <property type="term" value="C:plasma membrane"/>
    <property type="evidence" value="ECO:0007669"/>
    <property type="project" value="UniProtKB-SubCell"/>
</dbReference>
<dbReference type="Gene3D" id="3.30.565.10">
    <property type="entry name" value="Histidine kinase-like ATPase, C-terminal domain"/>
    <property type="match status" value="1"/>
</dbReference>
<evidence type="ECO:0000256" key="10">
    <source>
        <dbReference type="ARBA" id="ARBA00022840"/>
    </source>
</evidence>
<dbReference type="InterPro" id="IPR033463">
    <property type="entry name" value="sCache_3"/>
</dbReference>
<keyword evidence="6 20" id="KW-0808">Transferase</keyword>
<reference evidence="20" key="1">
    <citation type="submission" date="2016-10" db="EMBL/GenBank/DDBJ databases">
        <title>Sequence of Gallionella enrichment culture.</title>
        <authorList>
            <person name="Poehlein A."/>
            <person name="Muehling M."/>
            <person name="Daniel R."/>
        </authorList>
    </citation>
    <scope>NUCLEOTIDE SEQUENCE</scope>
</reference>
<dbReference type="InterPro" id="IPR011712">
    <property type="entry name" value="Sig_transdc_His_kin_sub3_dim/P"/>
</dbReference>
<feature type="domain" description="HAMP" evidence="19">
    <location>
        <begin position="190"/>
        <end position="243"/>
    </location>
</feature>
<keyword evidence="14" id="KW-0175">Coiled coil</keyword>
<dbReference type="SMART" id="SM00091">
    <property type="entry name" value="PAS"/>
    <property type="match status" value="5"/>
</dbReference>
<dbReference type="PROSITE" id="PS50109">
    <property type="entry name" value="HIS_KIN"/>
    <property type="match status" value="1"/>
</dbReference>
<dbReference type="Pfam" id="PF17203">
    <property type="entry name" value="sCache_3_2"/>
    <property type="match status" value="1"/>
</dbReference>
<dbReference type="SMART" id="SM00304">
    <property type="entry name" value="HAMP"/>
    <property type="match status" value="1"/>
</dbReference>
<dbReference type="GO" id="GO:0000155">
    <property type="term" value="F:phosphorelay sensor kinase activity"/>
    <property type="evidence" value="ECO:0007669"/>
    <property type="project" value="InterPro"/>
</dbReference>
<dbReference type="Gene3D" id="1.20.5.1930">
    <property type="match status" value="1"/>
</dbReference>
<dbReference type="EC" id="2.7.13.3" evidence="3"/>
<keyword evidence="5" id="KW-0597">Phosphoprotein</keyword>
<dbReference type="PROSITE" id="PS50885">
    <property type="entry name" value="HAMP"/>
    <property type="match status" value="1"/>
</dbReference>
<evidence type="ECO:0000259" key="17">
    <source>
        <dbReference type="PROSITE" id="PS50112"/>
    </source>
</evidence>
<feature type="domain" description="PAS" evidence="17">
    <location>
        <begin position="642"/>
        <end position="697"/>
    </location>
</feature>
<protein>
    <recommendedName>
        <fullName evidence="3">histidine kinase</fullName>
        <ecNumber evidence="3">2.7.13.3</ecNumber>
    </recommendedName>
</protein>
<dbReference type="InterPro" id="IPR005467">
    <property type="entry name" value="His_kinase_dom"/>
</dbReference>
<keyword evidence="10" id="KW-0067">ATP-binding</keyword>
<dbReference type="GO" id="GO:0005524">
    <property type="term" value="F:ATP binding"/>
    <property type="evidence" value="ECO:0007669"/>
    <property type="project" value="UniProtKB-KW"/>
</dbReference>
<dbReference type="Pfam" id="PF13426">
    <property type="entry name" value="PAS_9"/>
    <property type="match status" value="2"/>
</dbReference>
<evidence type="ECO:0000256" key="15">
    <source>
        <dbReference type="SAM" id="Phobius"/>
    </source>
</evidence>
<dbReference type="CDD" id="cd00130">
    <property type="entry name" value="PAS"/>
    <property type="match status" value="4"/>
</dbReference>
<name>A0A1J5SB22_9ZZZZ</name>
<feature type="domain" description="PAC" evidence="18">
    <location>
        <begin position="322"/>
        <end position="374"/>
    </location>
</feature>
<dbReference type="GO" id="GO:0016787">
    <property type="term" value="F:hydrolase activity"/>
    <property type="evidence" value="ECO:0007669"/>
    <property type="project" value="UniProtKB-KW"/>
</dbReference>
<dbReference type="AlphaFoldDB" id="A0A1J5SB22"/>
<keyword evidence="13 15" id="KW-0472">Membrane</keyword>
<evidence type="ECO:0000256" key="4">
    <source>
        <dbReference type="ARBA" id="ARBA00022475"/>
    </source>
</evidence>
<feature type="domain" description="PAS" evidence="17">
    <location>
        <begin position="266"/>
        <end position="307"/>
    </location>
</feature>
<feature type="domain" description="PAC" evidence="18">
    <location>
        <begin position="568"/>
        <end position="619"/>
    </location>
</feature>
<sequence length="1095" mass="126014">MKMEKSFKNILFGTLRGRLILNVVLIHAVMMTVFIADLTIRQRAVIIERQEEDVMALSNNLSINAAEWILAKDVEGLQELVDAEKTYPEMNFTIITDNTGRILAHSDKSRIGKQLLELPDKAQQVIINKTSELVDALTPVMVDGKLIGWVRIGLGQHKVSKKLDEIIVDGILYTLAAIFIGSLLAWIVGTRFTKRLYDIQNTINAVSGGDINIRTKITGIDEAAVLAKEFNEMLDVRIRSRIELEEKNKLLEDYKFALDQSAITAITDKDGIIRSVNDAFCKISKYNKEELIGNTHAILYSGYHPQEFYDELVKTISSGKIWSGEFKNKAKDGKFYWTIATIIPFLNPDNKPYQYLTIQFDITERKKAEEEIEESREKYKGLSEATFESIFFSEKGICIEQNQTAERMFGYTNEEAIGRYGTEWIVPEDREMVMKNMLRGFEEPYEATALKKDGTTFPCMLRGKMMHYKGRNVRVTSLTDITERKEAEASLIKSENRYRRLVENAPDIVYTFSNKRGGIYYSSRVEEVLGYSVNYLYEHPNLWNESIHPSDQEKVTKIVQSFQNERSFEVEYRIKDANGNWHWFYDRAIGGQNIDDEILIEGLATDITERKSAEELIKEKSAQLEILSNNLPESMIYQLLRDVDGRMKFIYVSKKAEEIFGKTVDEIINDSSIIYNSIHKDDRQYAADKEEASFRNMSEFNVELRSYNSVGELRWLHVRSTPRRLDDGRIVWDGIQTDITERKNMEQVLLEDEQMLKTVFEESQIGKLVFDKNAILIKANKQSEEIFGTDANALIGVFNLRKAPNYKNPEIWERLDHGFQVEHEIEIDPSLMPYPTTLKGLRYLHLITTPISDMVSKNIGYIIQVDDITEKKLQEQKISKAIIKTQEEERYEIGGELHDNVCQILVAAQMNLGMLNKTLKLTTDKDRYNETKRLIKLAITDIRALSHRLAPAFFSTTKLEDAFKNLIHTFHFRNDIKITLRIEINTEKYNLSPQLQLNLYRILQEQLSNIYKHANASIVDIDIRIAGTNLKMIVMDNGIGFDIQSHKDGIGIANMKRRAEMVSGKFEIISTPGNGCLIIINIPVEENKEIEEEII</sequence>
<dbReference type="InterPro" id="IPR036890">
    <property type="entry name" value="HATPase_C_sf"/>
</dbReference>
<dbReference type="PROSITE" id="PS50112">
    <property type="entry name" value="PAS"/>
    <property type="match status" value="5"/>
</dbReference>
<dbReference type="NCBIfam" id="TIGR00229">
    <property type="entry name" value="sensory_box"/>
    <property type="match status" value="5"/>
</dbReference>
<dbReference type="CDD" id="cd16917">
    <property type="entry name" value="HATPase_UhpB-NarQ-NarX-like"/>
    <property type="match status" value="1"/>
</dbReference>
<keyword evidence="12" id="KW-0902">Two-component regulatory system</keyword>
<dbReference type="InterPro" id="IPR003660">
    <property type="entry name" value="HAMP_dom"/>
</dbReference>
<accession>A0A1J5SB22</accession>
<evidence type="ECO:0000256" key="9">
    <source>
        <dbReference type="ARBA" id="ARBA00022777"/>
    </source>
</evidence>
<dbReference type="SMART" id="SM00387">
    <property type="entry name" value="HATPase_c"/>
    <property type="match status" value="1"/>
</dbReference>
<evidence type="ECO:0000256" key="5">
    <source>
        <dbReference type="ARBA" id="ARBA00022553"/>
    </source>
</evidence>
<dbReference type="InterPro" id="IPR000700">
    <property type="entry name" value="PAS-assoc_C"/>
</dbReference>
<dbReference type="PROSITE" id="PS50113">
    <property type="entry name" value="PAC"/>
    <property type="match status" value="4"/>
</dbReference>
<dbReference type="InterPro" id="IPR035965">
    <property type="entry name" value="PAS-like_dom_sf"/>
</dbReference>
<feature type="domain" description="Histidine kinase" evidence="16">
    <location>
        <begin position="999"/>
        <end position="1086"/>
    </location>
</feature>
<evidence type="ECO:0000256" key="11">
    <source>
        <dbReference type="ARBA" id="ARBA00022989"/>
    </source>
</evidence>
<comment type="subcellular location">
    <subcellularLocation>
        <location evidence="2">Cell membrane</location>
        <topology evidence="2">Multi-pass membrane protein</topology>
    </subcellularLocation>
</comment>
<proteinExistence type="predicted"/>
<keyword evidence="20" id="KW-0378">Hydrolase</keyword>
<dbReference type="GO" id="GO:0046983">
    <property type="term" value="F:protein dimerization activity"/>
    <property type="evidence" value="ECO:0007669"/>
    <property type="project" value="InterPro"/>
</dbReference>
<gene>
    <name evidence="20" type="primary">degS_10</name>
    <name evidence="20" type="ORF">GALL_121880</name>
</gene>
<dbReference type="SUPFAM" id="SSF103190">
    <property type="entry name" value="Sensory domain-like"/>
    <property type="match status" value="1"/>
</dbReference>
<dbReference type="Pfam" id="PF07730">
    <property type="entry name" value="HisKA_3"/>
    <property type="match status" value="1"/>
</dbReference>
<evidence type="ECO:0000313" key="20">
    <source>
        <dbReference type="EMBL" id="OIR05753.1"/>
    </source>
</evidence>
<dbReference type="CDD" id="cd06225">
    <property type="entry name" value="HAMP"/>
    <property type="match status" value="1"/>
</dbReference>
<evidence type="ECO:0000256" key="1">
    <source>
        <dbReference type="ARBA" id="ARBA00000085"/>
    </source>
</evidence>
<feature type="domain" description="PAC" evidence="18">
    <location>
        <begin position="700"/>
        <end position="751"/>
    </location>
</feature>
<comment type="caution">
    <text evidence="20">The sequence shown here is derived from an EMBL/GenBank/DDBJ whole genome shotgun (WGS) entry which is preliminary data.</text>
</comment>
<evidence type="ECO:0000256" key="3">
    <source>
        <dbReference type="ARBA" id="ARBA00012438"/>
    </source>
</evidence>
<evidence type="ECO:0000259" key="16">
    <source>
        <dbReference type="PROSITE" id="PS50109"/>
    </source>
</evidence>
<dbReference type="InterPro" id="IPR003594">
    <property type="entry name" value="HATPase_dom"/>
</dbReference>
<keyword evidence="11 15" id="KW-1133">Transmembrane helix</keyword>
<evidence type="ECO:0000256" key="7">
    <source>
        <dbReference type="ARBA" id="ARBA00022692"/>
    </source>
</evidence>
<evidence type="ECO:0000259" key="18">
    <source>
        <dbReference type="PROSITE" id="PS50113"/>
    </source>
</evidence>
<feature type="transmembrane region" description="Helical" evidence="15">
    <location>
        <begin position="166"/>
        <end position="188"/>
    </location>
</feature>
<feature type="domain" description="PAS" evidence="17">
    <location>
        <begin position="393"/>
        <end position="444"/>
    </location>
</feature>
<dbReference type="Gene3D" id="6.10.340.10">
    <property type="match status" value="1"/>
</dbReference>
<evidence type="ECO:0000256" key="8">
    <source>
        <dbReference type="ARBA" id="ARBA00022741"/>
    </source>
</evidence>
<evidence type="ECO:0000259" key="19">
    <source>
        <dbReference type="PROSITE" id="PS50885"/>
    </source>
</evidence>
<dbReference type="PANTHER" id="PTHR43304:SF1">
    <property type="entry name" value="PAC DOMAIN-CONTAINING PROTEIN"/>
    <property type="match status" value="1"/>
</dbReference>
<feature type="domain" description="PAS" evidence="17">
    <location>
        <begin position="752"/>
        <end position="796"/>
    </location>
</feature>
<organism evidence="20">
    <name type="scientific">mine drainage metagenome</name>
    <dbReference type="NCBI Taxonomy" id="410659"/>
    <lineage>
        <taxon>unclassified sequences</taxon>
        <taxon>metagenomes</taxon>
        <taxon>ecological metagenomes</taxon>
    </lineage>
</organism>
<keyword evidence="7 15" id="KW-0812">Transmembrane</keyword>
<dbReference type="InterPro" id="IPR001610">
    <property type="entry name" value="PAC"/>
</dbReference>
<dbReference type="Pfam" id="PF08447">
    <property type="entry name" value="PAS_3"/>
    <property type="match status" value="2"/>
</dbReference>
<feature type="domain" description="PAC" evidence="18">
    <location>
        <begin position="443"/>
        <end position="493"/>
    </location>
</feature>
<keyword evidence="4" id="KW-1003">Cell membrane</keyword>
<evidence type="ECO:0000256" key="6">
    <source>
        <dbReference type="ARBA" id="ARBA00022679"/>
    </source>
</evidence>
<dbReference type="InterPro" id="IPR052162">
    <property type="entry name" value="Sensor_kinase/Photoreceptor"/>
</dbReference>
<keyword evidence="8" id="KW-0547">Nucleotide-binding</keyword>
<evidence type="ECO:0000256" key="13">
    <source>
        <dbReference type="ARBA" id="ARBA00023136"/>
    </source>
</evidence>
<comment type="catalytic activity">
    <reaction evidence="1">
        <text>ATP + protein L-histidine = ADP + protein N-phospho-L-histidine.</text>
        <dbReference type="EC" id="2.7.13.3"/>
    </reaction>
</comment>
<dbReference type="PANTHER" id="PTHR43304">
    <property type="entry name" value="PHYTOCHROME-LIKE PROTEIN CPH1"/>
    <property type="match status" value="1"/>
</dbReference>
<dbReference type="InterPro" id="IPR029151">
    <property type="entry name" value="Sensor-like_sf"/>
</dbReference>
<dbReference type="Gene3D" id="3.30.450.20">
    <property type="entry name" value="PAS domain"/>
    <property type="match status" value="6"/>
</dbReference>
<dbReference type="InterPro" id="IPR013655">
    <property type="entry name" value="PAS_fold_3"/>
</dbReference>
<dbReference type="SMART" id="SM00086">
    <property type="entry name" value="PAC"/>
    <property type="match status" value="4"/>
</dbReference>
<evidence type="ECO:0000256" key="2">
    <source>
        <dbReference type="ARBA" id="ARBA00004651"/>
    </source>
</evidence>
<dbReference type="InterPro" id="IPR000014">
    <property type="entry name" value="PAS"/>
</dbReference>
<dbReference type="SUPFAM" id="SSF55874">
    <property type="entry name" value="ATPase domain of HSP90 chaperone/DNA topoisomerase II/histidine kinase"/>
    <property type="match status" value="1"/>
</dbReference>
<evidence type="ECO:0000256" key="12">
    <source>
        <dbReference type="ARBA" id="ARBA00023012"/>
    </source>
</evidence>
<keyword evidence="9 20" id="KW-0418">Kinase</keyword>
<feature type="domain" description="PAS" evidence="17">
    <location>
        <begin position="494"/>
        <end position="566"/>
    </location>
</feature>
<evidence type="ECO:0000256" key="14">
    <source>
        <dbReference type="SAM" id="Coils"/>
    </source>
</evidence>
<feature type="transmembrane region" description="Helical" evidence="15">
    <location>
        <begin position="20"/>
        <end position="40"/>
    </location>
</feature>
<feature type="coiled-coil region" evidence="14">
    <location>
        <begin position="358"/>
        <end position="385"/>
    </location>
</feature>
<dbReference type="SUPFAM" id="SSF55785">
    <property type="entry name" value="PYP-like sensor domain (PAS domain)"/>
    <property type="match status" value="5"/>
</dbReference>
<dbReference type="Pfam" id="PF02518">
    <property type="entry name" value="HATPase_c"/>
    <property type="match status" value="1"/>
</dbReference>
<dbReference type="EMBL" id="MLJW01000048">
    <property type="protein sequence ID" value="OIR05753.1"/>
    <property type="molecule type" value="Genomic_DNA"/>
</dbReference>